<name>A0A1F6AQV8_9BACT</name>
<proteinExistence type="predicted"/>
<evidence type="ECO:0000313" key="2">
    <source>
        <dbReference type="EMBL" id="OGG27048.1"/>
    </source>
</evidence>
<evidence type="ECO:0000259" key="1">
    <source>
        <dbReference type="SMART" id="SM00966"/>
    </source>
</evidence>
<dbReference type="InterPro" id="IPR037914">
    <property type="entry name" value="SpoVT-AbrB_sf"/>
</dbReference>
<sequence length="87" mass="9730">MQTQTIFQAGNSEVVAIPKYLAKELNLKKGQKVIVEKAPDGEAIVIKKVNKTRTKTKAKVSSSTEFKKWLSNVIKEDSEILDELAVR</sequence>
<reference evidence="2 3" key="1">
    <citation type="journal article" date="2016" name="Nat. Commun.">
        <title>Thousands of microbial genomes shed light on interconnected biogeochemical processes in an aquifer system.</title>
        <authorList>
            <person name="Anantharaman K."/>
            <person name="Brown C.T."/>
            <person name="Hug L.A."/>
            <person name="Sharon I."/>
            <person name="Castelle C.J."/>
            <person name="Probst A.J."/>
            <person name="Thomas B.C."/>
            <person name="Singh A."/>
            <person name="Wilkins M.J."/>
            <person name="Karaoz U."/>
            <person name="Brodie E.L."/>
            <person name="Williams K.H."/>
            <person name="Hubbard S.S."/>
            <person name="Banfield J.F."/>
        </authorList>
    </citation>
    <scope>NUCLEOTIDE SEQUENCE [LARGE SCALE GENOMIC DNA]</scope>
</reference>
<dbReference type="EMBL" id="MFJR01000007">
    <property type="protein sequence ID" value="OGG27048.1"/>
    <property type="molecule type" value="Genomic_DNA"/>
</dbReference>
<comment type="caution">
    <text evidence="2">The sequence shown here is derived from an EMBL/GenBank/DDBJ whole genome shotgun (WGS) entry which is preliminary data.</text>
</comment>
<dbReference type="GO" id="GO:0003677">
    <property type="term" value="F:DNA binding"/>
    <property type="evidence" value="ECO:0007669"/>
    <property type="project" value="InterPro"/>
</dbReference>
<protein>
    <recommendedName>
        <fullName evidence="1">SpoVT-AbrB domain-containing protein</fullName>
    </recommendedName>
</protein>
<organism evidence="2 3">
    <name type="scientific">Candidatus Gottesmanbacteria bacterium RIFCSPLOWO2_01_FULL_39_12b</name>
    <dbReference type="NCBI Taxonomy" id="1798388"/>
    <lineage>
        <taxon>Bacteria</taxon>
        <taxon>Candidatus Gottesmaniibacteriota</taxon>
    </lineage>
</organism>
<gene>
    <name evidence="2" type="ORF">A2960_02790</name>
</gene>
<feature type="domain" description="SpoVT-AbrB" evidence="1">
    <location>
        <begin position="7"/>
        <end position="54"/>
    </location>
</feature>
<dbReference type="Pfam" id="PF04014">
    <property type="entry name" value="MazE_antitoxin"/>
    <property type="match status" value="1"/>
</dbReference>
<dbReference type="SUPFAM" id="SSF89447">
    <property type="entry name" value="AbrB/MazE/MraZ-like"/>
    <property type="match status" value="1"/>
</dbReference>
<dbReference type="SMART" id="SM00966">
    <property type="entry name" value="SpoVT_AbrB"/>
    <property type="match status" value="1"/>
</dbReference>
<dbReference type="Proteomes" id="UP000176609">
    <property type="component" value="Unassembled WGS sequence"/>
</dbReference>
<evidence type="ECO:0000313" key="3">
    <source>
        <dbReference type="Proteomes" id="UP000176609"/>
    </source>
</evidence>
<dbReference type="Gene3D" id="2.10.260.10">
    <property type="match status" value="1"/>
</dbReference>
<dbReference type="InterPro" id="IPR007159">
    <property type="entry name" value="SpoVT-AbrB_dom"/>
</dbReference>
<dbReference type="AlphaFoldDB" id="A0A1F6AQV8"/>
<accession>A0A1F6AQV8</accession>